<comment type="caution">
    <text evidence="6">The sequence shown here is derived from an EMBL/GenBank/DDBJ whole genome shotgun (WGS) entry which is preliminary data.</text>
</comment>
<dbReference type="SUPFAM" id="SSF56235">
    <property type="entry name" value="N-terminal nucleophile aminohydrolases (Ntn hydrolases)"/>
    <property type="match status" value="1"/>
</dbReference>
<feature type="domain" description="Glutamine amidotransferase type-2" evidence="5">
    <location>
        <begin position="1"/>
        <end position="110"/>
    </location>
</feature>
<proteinExistence type="predicted"/>
<evidence type="ECO:0000256" key="2">
    <source>
        <dbReference type="ARBA" id="ARBA00012916"/>
    </source>
</evidence>
<dbReference type="PANTHER" id="PTHR10937">
    <property type="entry name" value="GLUCOSAMINE--FRUCTOSE-6-PHOSPHATE AMINOTRANSFERASE, ISOMERIZING"/>
    <property type="match status" value="1"/>
</dbReference>
<evidence type="ECO:0000256" key="4">
    <source>
        <dbReference type="ARBA" id="ARBA00022962"/>
    </source>
</evidence>
<gene>
    <name evidence="6" type="ORF">S12H4_36784</name>
</gene>
<organism evidence="6">
    <name type="scientific">marine sediment metagenome</name>
    <dbReference type="NCBI Taxonomy" id="412755"/>
    <lineage>
        <taxon>unclassified sequences</taxon>
        <taxon>metagenomes</taxon>
        <taxon>ecological metagenomes</taxon>
    </lineage>
</organism>
<reference evidence="6" key="1">
    <citation type="journal article" date="2014" name="Front. Microbiol.">
        <title>High frequency of phylogenetically diverse reductive dehalogenase-homologous genes in deep subseafloor sedimentary metagenomes.</title>
        <authorList>
            <person name="Kawai M."/>
            <person name="Futagami T."/>
            <person name="Toyoda A."/>
            <person name="Takaki Y."/>
            <person name="Nishi S."/>
            <person name="Hori S."/>
            <person name="Arai W."/>
            <person name="Tsubouchi T."/>
            <person name="Morono Y."/>
            <person name="Uchiyama I."/>
            <person name="Ito T."/>
            <person name="Fujiyama A."/>
            <person name="Inagaki F."/>
            <person name="Takami H."/>
        </authorList>
    </citation>
    <scope>NUCLEOTIDE SEQUENCE</scope>
    <source>
        <strain evidence="6">Expedition CK06-06</strain>
    </source>
</reference>
<accession>X1TRJ4</accession>
<dbReference type="GO" id="GO:0004360">
    <property type="term" value="F:glutamine-fructose-6-phosphate transaminase (isomerizing) activity"/>
    <property type="evidence" value="ECO:0007669"/>
    <property type="project" value="UniProtKB-EC"/>
</dbReference>
<dbReference type="AlphaFoldDB" id="X1TRJ4"/>
<keyword evidence="4" id="KW-0315">Glutamine amidotransferase</keyword>
<keyword evidence="3" id="KW-0808">Transferase</keyword>
<evidence type="ECO:0000313" key="6">
    <source>
        <dbReference type="EMBL" id="GAI93961.1"/>
    </source>
</evidence>
<dbReference type="PROSITE" id="PS51278">
    <property type="entry name" value="GATASE_TYPE_2"/>
    <property type="match status" value="1"/>
</dbReference>
<dbReference type="InterPro" id="IPR017932">
    <property type="entry name" value="GATase_2_dom"/>
</dbReference>
<evidence type="ECO:0000256" key="1">
    <source>
        <dbReference type="ARBA" id="ARBA00001031"/>
    </source>
</evidence>
<name>X1TRJ4_9ZZZZ</name>
<evidence type="ECO:0000259" key="5">
    <source>
        <dbReference type="PROSITE" id="PS51278"/>
    </source>
</evidence>
<dbReference type="InterPro" id="IPR029055">
    <property type="entry name" value="Ntn_hydrolases_N"/>
</dbReference>
<sequence length="110" mass="12126">MVGAHNGNIVNTKELIAELEDKGHVFQGENDGEVVVHVIEEALKQTKDLSSACRKADTVLRGDYAYVVTENAKDRMVCVKKYSSLYLGIGDDFICCSSDLPSIIQFTDQI</sequence>
<dbReference type="EC" id="2.6.1.16" evidence="2"/>
<feature type="non-terminal residue" evidence="6">
    <location>
        <position position="110"/>
    </location>
</feature>
<dbReference type="Gene3D" id="3.60.20.10">
    <property type="entry name" value="Glutamine Phosphoribosylpyrophosphate, subunit 1, domain 1"/>
    <property type="match status" value="1"/>
</dbReference>
<protein>
    <recommendedName>
        <fullName evidence="2">glutamine--fructose-6-phosphate transaminase (isomerizing)</fullName>
        <ecNumber evidence="2">2.6.1.16</ecNumber>
    </recommendedName>
</protein>
<dbReference type="Pfam" id="PF13537">
    <property type="entry name" value="GATase_7"/>
    <property type="match status" value="1"/>
</dbReference>
<comment type="catalytic activity">
    <reaction evidence="1">
        <text>D-fructose 6-phosphate + L-glutamine = D-glucosamine 6-phosphate + L-glutamate</text>
        <dbReference type="Rhea" id="RHEA:13237"/>
        <dbReference type="ChEBI" id="CHEBI:29985"/>
        <dbReference type="ChEBI" id="CHEBI:58359"/>
        <dbReference type="ChEBI" id="CHEBI:58725"/>
        <dbReference type="ChEBI" id="CHEBI:61527"/>
        <dbReference type="EC" id="2.6.1.16"/>
    </reaction>
</comment>
<dbReference type="EMBL" id="BARW01021958">
    <property type="protein sequence ID" value="GAI93961.1"/>
    <property type="molecule type" value="Genomic_DNA"/>
</dbReference>
<evidence type="ECO:0000256" key="3">
    <source>
        <dbReference type="ARBA" id="ARBA00022679"/>
    </source>
</evidence>